<evidence type="ECO:0000259" key="12">
    <source>
        <dbReference type="PROSITE" id="PS50839"/>
    </source>
</evidence>
<dbReference type="InterPro" id="IPR050351">
    <property type="entry name" value="BphY/WalK/GraS-like"/>
</dbReference>
<gene>
    <name evidence="13" type="ORF">NM06_03440</name>
</gene>
<keyword evidence="7 13" id="KW-0418">Kinase</keyword>
<keyword evidence="5" id="KW-0808">Transferase</keyword>
<feature type="domain" description="CHASE" evidence="12">
    <location>
        <begin position="135"/>
        <end position="292"/>
    </location>
</feature>
<feature type="transmembrane region" description="Helical" evidence="10">
    <location>
        <begin position="16"/>
        <end position="35"/>
    </location>
</feature>
<comment type="subcellular location">
    <subcellularLocation>
        <location evidence="2">Membrane</location>
    </subcellularLocation>
</comment>
<dbReference type="InterPro" id="IPR003594">
    <property type="entry name" value="HATPase_dom"/>
</dbReference>
<dbReference type="GO" id="GO:0000155">
    <property type="term" value="F:phosphorelay sensor kinase activity"/>
    <property type="evidence" value="ECO:0007669"/>
    <property type="project" value="InterPro"/>
</dbReference>
<reference evidence="13 14" key="1">
    <citation type="submission" date="2014-10" db="EMBL/GenBank/DDBJ databases">
        <title>Genome sequencing of Vibrio sinaloensis T08.</title>
        <authorList>
            <person name="Chan K.-G."/>
            <person name="Mohamad N.I."/>
        </authorList>
    </citation>
    <scope>NUCLEOTIDE SEQUENCE [LARGE SCALE GENOMIC DNA]</scope>
    <source>
        <strain evidence="13 14">T08</strain>
    </source>
</reference>
<dbReference type="PANTHER" id="PTHR42878:SF15">
    <property type="entry name" value="BACTERIOPHYTOCHROME"/>
    <property type="match status" value="1"/>
</dbReference>
<dbReference type="SMART" id="SM00387">
    <property type="entry name" value="HATPase_c"/>
    <property type="match status" value="1"/>
</dbReference>
<organism evidence="13 14">
    <name type="scientific">Photobacterium sp. (strain ATCC 43367)</name>
    <dbReference type="NCBI Taxonomy" id="379097"/>
    <lineage>
        <taxon>Bacteria</taxon>
        <taxon>Pseudomonadati</taxon>
        <taxon>Pseudomonadota</taxon>
        <taxon>Gammaproteobacteria</taxon>
        <taxon>Vibrionales</taxon>
        <taxon>Vibrionaceae</taxon>
        <taxon>Vibrio</taxon>
        <taxon>Vibrio oreintalis group</taxon>
    </lineage>
</organism>
<evidence type="ECO:0000256" key="5">
    <source>
        <dbReference type="ARBA" id="ARBA00022679"/>
    </source>
</evidence>
<dbReference type="AlphaFoldDB" id="A0A0A5I2F7"/>
<comment type="caution">
    <text evidence="13">The sequence shown here is derived from an EMBL/GenBank/DDBJ whole genome shotgun (WGS) entry which is preliminary data.</text>
</comment>
<dbReference type="CDD" id="cd00082">
    <property type="entry name" value="HisKA"/>
    <property type="match status" value="1"/>
</dbReference>
<dbReference type="SMART" id="SM01079">
    <property type="entry name" value="CHASE"/>
    <property type="match status" value="1"/>
</dbReference>
<dbReference type="SUPFAM" id="SSF55874">
    <property type="entry name" value="ATPase domain of HSP90 chaperone/DNA topoisomerase II/histidine kinase"/>
    <property type="match status" value="1"/>
</dbReference>
<dbReference type="OrthoDB" id="9808408at2"/>
<keyword evidence="8 10" id="KW-1133">Transmembrane helix</keyword>
<keyword evidence="4" id="KW-0597">Phosphoprotein</keyword>
<dbReference type="InterPro" id="IPR036097">
    <property type="entry name" value="HisK_dim/P_sf"/>
</dbReference>
<evidence type="ECO:0000256" key="6">
    <source>
        <dbReference type="ARBA" id="ARBA00022692"/>
    </source>
</evidence>
<dbReference type="SMART" id="SM00388">
    <property type="entry name" value="HisKA"/>
    <property type="match status" value="1"/>
</dbReference>
<dbReference type="GO" id="GO:0007234">
    <property type="term" value="P:osmosensory signaling via phosphorelay pathway"/>
    <property type="evidence" value="ECO:0007669"/>
    <property type="project" value="TreeGrafter"/>
</dbReference>
<dbReference type="Gene3D" id="3.30.450.350">
    <property type="entry name" value="CHASE domain"/>
    <property type="match status" value="1"/>
</dbReference>
<evidence type="ECO:0000256" key="10">
    <source>
        <dbReference type="SAM" id="Phobius"/>
    </source>
</evidence>
<protein>
    <recommendedName>
        <fullName evidence="3">histidine kinase</fullName>
        <ecNumber evidence="3">2.7.13.3</ecNumber>
    </recommendedName>
</protein>
<dbReference type="STRING" id="379097.SE23_07080"/>
<sequence length="597" mass="68902">MLGNSSFTRRINALHWYHWLVLCLSAALTFTAWKITSNQIEQKTMTQFDFQARQLVELVQERMAKYEEALLAGSSALHMYERPVSRQTWQIFANAFDVPRHFPGINGIGVIHYVPDEKLSAYLEWQRRQQPNYTIHPSRTGTDYWPITYVEPVEENLKAVGLDMAHESNRYNAAKNARKNRKATITGPIVLVQDSKKTPGFLFYVPWFSDQIPTYYGDESDGFAGLVYAPFVFSKLMIGTLSGDKRLVNFSLYDNKKLLYSDKTTQDENSHSPPAYTTTLELNLYGRSWQFVIESSPLFEEQKNTSQPLLILTFGIVVDALLLILFVMLVREKERVTEYASHVTKDLKLRTDKLERVTKDLQHRNQALQEANRELDQFAYVASHDLKAPMRGISQLVTWLSEELKEFLTPQTEQYTFLLNNRVQRLEKLLDDLLAYSRVGRKQGNLAEFNLEEYCSETLELLAPEKNITLHCIDNIGTFETLTTPLELVIRNLISNAVKHHDREFGNIYIVGEVSENSYQFTVEDDGPGIAEEYRERVFELFHTLKPRDNVEGSGLGLSIIKKILELYSCKYSIGSNRFDGCTFTFSWPRKPLLIKE</sequence>
<evidence type="ECO:0000256" key="2">
    <source>
        <dbReference type="ARBA" id="ARBA00004370"/>
    </source>
</evidence>
<feature type="domain" description="Histidine kinase" evidence="11">
    <location>
        <begin position="381"/>
        <end position="592"/>
    </location>
</feature>
<evidence type="ECO:0000256" key="4">
    <source>
        <dbReference type="ARBA" id="ARBA00022553"/>
    </source>
</evidence>
<dbReference type="PRINTS" id="PR00344">
    <property type="entry name" value="BCTRLSENSOR"/>
</dbReference>
<dbReference type="Pfam" id="PF02518">
    <property type="entry name" value="HATPase_c"/>
    <property type="match status" value="1"/>
</dbReference>
<evidence type="ECO:0000256" key="1">
    <source>
        <dbReference type="ARBA" id="ARBA00000085"/>
    </source>
</evidence>
<evidence type="ECO:0000313" key="14">
    <source>
        <dbReference type="Proteomes" id="UP000030451"/>
    </source>
</evidence>
<evidence type="ECO:0000256" key="9">
    <source>
        <dbReference type="ARBA" id="ARBA00023136"/>
    </source>
</evidence>
<dbReference type="Pfam" id="PF03924">
    <property type="entry name" value="CHASE"/>
    <property type="match status" value="1"/>
</dbReference>
<keyword evidence="9 10" id="KW-0472">Membrane</keyword>
<name>A0A0A5I2F7_PHOS4</name>
<dbReference type="Pfam" id="PF00512">
    <property type="entry name" value="HisKA"/>
    <property type="match status" value="1"/>
</dbReference>
<proteinExistence type="predicted"/>
<feature type="transmembrane region" description="Helical" evidence="10">
    <location>
        <begin position="309"/>
        <end position="330"/>
    </location>
</feature>
<dbReference type="CDD" id="cd00075">
    <property type="entry name" value="HATPase"/>
    <property type="match status" value="1"/>
</dbReference>
<accession>A0A0A5I2F7</accession>
<evidence type="ECO:0000256" key="3">
    <source>
        <dbReference type="ARBA" id="ARBA00012438"/>
    </source>
</evidence>
<dbReference type="Gene3D" id="3.30.565.10">
    <property type="entry name" value="Histidine kinase-like ATPase, C-terminal domain"/>
    <property type="match status" value="1"/>
</dbReference>
<dbReference type="PROSITE" id="PS50839">
    <property type="entry name" value="CHASE"/>
    <property type="match status" value="1"/>
</dbReference>
<comment type="catalytic activity">
    <reaction evidence="1">
        <text>ATP + protein L-histidine = ADP + protein N-phospho-L-histidine.</text>
        <dbReference type="EC" id="2.7.13.3"/>
    </reaction>
</comment>
<dbReference type="InterPro" id="IPR006189">
    <property type="entry name" value="CHASE_dom"/>
</dbReference>
<dbReference type="Gene3D" id="1.10.287.130">
    <property type="match status" value="1"/>
</dbReference>
<evidence type="ECO:0000259" key="11">
    <source>
        <dbReference type="PROSITE" id="PS50109"/>
    </source>
</evidence>
<dbReference type="Proteomes" id="UP000030451">
    <property type="component" value="Unassembled WGS sequence"/>
</dbReference>
<dbReference type="GO" id="GO:0016020">
    <property type="term" value="C:membrane"/>
    <property type="evidence" value="ECO:0007669"/>
    <property type="project" value="UniProtKB-SubCell"/>
</dbReference>
<evidence type="ECO:0000256" key="7">
    <source>
        <dbReference type="ARBA" id="ARBA00022777"/>
    </source>
</evidence>
<dbReference type="InterPro" id="IPR042240">
    <property type="entry name" value="CHASE_sf"/>
</dbReference>
<dbReference type="InterPro" id="IPR003661">
    <property type="entry name" value="HisK_dim/P_dom"/>
</dbReference>
<dbReference type="InterPro" id="IPR004358">
    <property type="entry name" value="Sig_transdc_His_kin-like_C"/>
</dbReference>
<dbReference type="GO" id="GO:0030295">
    <property type="term" value="F:protein kinase activator activity"/>
    <property type="evidence" value="ECO:0007669"/>
    <property type="project" value="TreeGrafter"/>
</dbReference>
<dbReference type="PANTHER" id="PTHR42878">
    <property type="entry name" value="TWO-COMPONENT HISTIDINE KINASE"/>
    <property type="match status" value="1"/>
</dbReference>
<evidence type="ECO:0000256" key="8">
    <source>
        <dbReference type="ARBA" id="ARBA00022989"/>
    </source>
</evidence>
<dbReference type="InterPro" id="IPR005467">
    <property type="entry name" value="His_kinase_dom"/>
</dbReference>
<evidence type="ECO:0000313" key="13">
    <source>
        <dbReference type="EMBL" id="KGY09981.1"/>
    </source>
</evidence>
<keyword evidence="6 10" id="KW-0812">Transmembrane</keyword>
<dbReference type="InterPro" id="IPR036890">
    <property type="entry name" value="HATPase_C_sf"/>
</dbReference>
<dbReference type="EC" id="2.7.13.3" evidence="3"/>
<dbReference type="PROSITE" id="PS50109">
    <property type="entry name" value="HIS_KIN"/>
    <property type="match status" value="1"/>
</dbReference>
<dbReference type="EMBL" id="JRWP01000004">
    <property type="protein sequence ID" value="KGY09981.1"/>
    <property type="molecule type" value="Genomic_DNA"/>
</dbReference>
<dbReference type="GO" id="GO:0000156">
    <property type="term" value="F:phosphorelay response regulator activity"/>
    <property type="evidence" value="ECO:0007669"/>
    <property type="project" value="TreeGrafter"/>
</dbReference>
<dbReference type="SUPFAM" id="SSF47384">
    <property type="entry name" value="Homodimeric domain of signal transducing histidine kinase"/>
    <property type="match status" value="1"/>
</dbReference>